<evidence type="ECO:0000256" key="2">
    <source>
        <dbReference type="ARBA" id="ARBA00022519"/>
    </source>
</evidence>
<dbReference type="Proteomes" id="UP000297998">
    <property type="component" value="Unassembled WGS sequence"/>
</dbReference>
<keyword evidence="3" id="KW-0328">Glycosyltransferase</keyword>
<evidence type="ECO:0000313" key="6">
    <source>
        <dbReference type="EMBL" id="TGN27173.1"/>
    </source>
</evidence>
<dbReference type="OrthoDB" id="1083028at2"/>
<gene>
    <name evidence="6" type="ORF">E4J94_08120</name>
</gene>
<organism evidence="6 7">
    <name type="scientific">Empedobacter tilapiae</name>
    <dbReference type="NCBI Taxonomy" id="2491114"/>
    <lineage>
        <taxon>Bacteria</taxon>
        <taxon>Pseudomonadati</taxon>
        <taxon>Bacteroidota</taxon>
        <taxon>Flavobacteriia</taxon>
        <taxon>Flavobacteriales</taxon>
        <taxon>Weeksellaceae</taxon>
        <taxon>Empedobacter</taxon>
    </lineage>
</organism>
<accession>A0A4Z1B1M3</accession>
<sequence>MHKIIHISSDEKFINSAYYQFEKVSPNQNEFYIYGTIRENIKHIKLNDTFHFFELSQNFFELFNDSIIIFHSLPNELIKYLQFINKSNKVVWLLFGFETYEDKLLYPDNVLLDTITYKHFKTKSNRFSFKEQLKYYLFPIIRKLKRDLYYSKQEYQIIRRNEKLNNLKRVDYFGFAFDEEYKFQCELLNIKRPFFYFGYYPLEFIVNIKIEIKQNKNKIIIGHSGFPNGNHLDVINKIKNYNLSDVEVVIPFSYGEKNYINFVKNEISSKNIEVTFLEDFIPLSDYSELLNDVKIAILNNRRQQAIGNIITLIYFGAKVFLSEKNTFYQFLKRQNIIIYNYENELNDNSINFELTKEEMIFNKQKMIELFSEKKLLSGLQSSIENGKNGK</sequence>
<name>A0A4Z1B1M3_9FLAO</name>
<protein>
    <recommendedName>
        <fullName evidence="8">4-alpha-L-fucosyltransferase</fullName>
    </recommendedName>
</protein>
<dbReference type="RefSeq" id="WP_135835329.1">
    <property type="nucleotide sequence ID" value="NZ_SRPE01000005.1"/>
</dbReference>
<evidence type="ECO:0008006" key="8">
    <source>
        <dbReference type="Google" id="ProtNLM"/>
    </source>
</evidence>
<dbReference type="GO" id="GO:0008417">
    <property type="term" value="F:fucosyltransferase activity"/>
    <property type="evidence" value="ECO:0007669"/>
    <property type="project" value="InterPro"/>
</dbReference>
<dbReference type="Pfam" id="PF07429">
    <property type="entry name" value="Glyco_transf_56"/>
    <property type="match status" value="1"/>
</dbReference>
<keyword evidence="2" id="KW-0997">Cell inner membrane</keyword>
<evidence type="ECO:0000256" key="1">
    <source>
        <dbReference type="ARBA" id="ARBA00022475"/>
    </source>
</evidence>
<dbReference type="InterPro" id="IPR009993">
    <property type="entry name" value="WecF"/>
</dbReference>
<dbReference type="GO" id="GO:0009246">
    <property type="term" value="P:enterobacterial common antigen biosynthetic process"/>
    <property type="evidence" value="ECO:0007669"/>
    <property type="project" value="InterPro"/>
</dbReference>
<dbReference type="EMBL" id="SRPE01000005">
    <property type="protein sequence ID" value="TGN27173.1"/>
    <property type="molecule type" value="Genomic_DNA"/>
</dbReference>
<evidence type="ECO:0000256" key="3">
    <source>
        <dbReference type="ARBA" id="ARBA00022676"/>
    </source>
</evidence>
<reference evidence="6 7" key="1">
    <citation type="submission" date="2019-03" db="EMBL/GenBank/DDBJ databases">
        <title>Empedobacter tilapiae sp. nov., isolated from an intestine of Nile tilapia Oreochromis niloticus.</title>
        <authorList>
            <person name="Kim Y.-O."/>
            <person name="Yoon J.-H."/>
        </authorList>
    </citation>
    <scope>NUCLEOTIDE SEQUENCE [LARGE SCALE GENOMIC DNA]</scope>
    <source>
        <strain evidence="6 7">MRS2</strain>
    </source>
</reference>
<keyword evidence="5" id="KW-0472">Membrane</keyword>
<keyword evidence="4" id="KW-0808">Transferase</keyword>
<keyword evidence="1" id="KW-1003">Cell membrane</keyword>
<evidence type="ECO:0000313" key="7">
    <source>
        <dbReference type="Proteomes" id="UP000297998"/>
    </source>
</evidence>
<proteinExistence type="predicted"/>
<keyword evidence="7" id="KW-1185">Reference proteome</keyword>
<evidence type="ECO:0000256" key="5">
    <source>
        <dbReference type="ARBA" id="ARBA00023136"/>
    </source>
</evidence>
<comment type="caution">
    <text evidence="6">The sequence shown here is derived from an EMBL/GenBank/DDBJ whole genome shotgun (WGS) entry which is preliminary data.</text>
</comment>
<dbReference type="AlphaFoldDB" id="A0A4Z1B1M3"/>
<evidence type="ECO:0000256" key="4">
    <source>
        <dbReference type="ARBA" id="ARBA00022679"/>
    </source>
</evidence>